<proteinExistence type="predicted"/>
<comment type="caution">
    <text evidence="1">The sequence shown here is derived from an EMBL/GenBank/DDBJ whole genome shotgun (WGS) entry which is preliminary data.</text>
</comment>
<evidence type="ECO:0000313" key="1">
    <source>
        <dbReference type="EMBL" id="PVJ43628.1"/>
    </source>
</evidence>
<dbReference type="EMBL" id="QDLV01000024">
    <property type="protein sequence ID" value="PVJ43628.1"/>
    <property type="molecule type" value="Genomic_DNA"/>
</dbReference>
<sequence length="99" mass="11447">MHTENSIQTVSARRDDLNTLREHLSVEAYHKLNRASAITQFVGLDLGQRELTGLHQLCMPHIFSYLHDDISFVLEELKSKGLCRDFLTQQGLREEEDHV</sequence>
<evidence type="ECO:0000313" key="4">
    <source>
        <dbReference type="Proteomes" id="UP000245551"/>
    </source>
</evidence>
<dbReference type="EMBL" id="QDOO01000024">
    <property type="protein sequence ID" value="PVM64092.1"/>
    <property type="molecule type" value="Genomic_DNA"/>
</dbReference>
<dbReference type="Proteomes" id="UP000245551">
    <property type="component" value="Unassembled WGS sequence"/>
</dbReference>
<reference evidence="3 4" key="1">
    <citation type="submission" date="2018-04" db="EMBL/GenBank/DDBJ databases">
        <title>Serotype diversity and antimicrobial resistance among Salmonella enterica isolated from patients at an equine referral hospital.</title>
        <authorList>
            <person name="Leon I.M."/>
            <person name="Lawhon S.D."/>
            <person name="Norman K.N."/>
            <person name="Threadgill D.S."/>
            <person name="Ohta N."/>
            <person name="Vinasco J."/>
            <person name="Scott H.M."/>
        </authorList>
    </citation>
    <scope>NUCLEOTIDE SEQUENCE [LARGE SCALE GENOMIC DNA]</scope>
    <source>
        <strain evidence="2 3">159</strain>
        <strain evidence="1 4">230</strain>
    </source>
</reference>
<gene>
    <name evidence="2" type="ORF">C4784_21220</name>
    <name evidence="1" type="ORF">C4855_21765</name>
</gene>
<accession>A0A2T8WYZ1</accession>
<name>A0A2T8WYZ1_SALET</name>
<organism evidence="1 4">
    <name type="scientific">Salmonella enterica subsp. enterica serovar Gaminara</name>
    <dbReference type="NCBI Taxonomy" id="913070"/>
    <lineage>
        <taxon>Bacteria</taxon>
        <taxon>Pseudomonadati</taxon>
        <taxon>Pseudomonadota</taxon>
        <taxon>Gammaproteobacteria</taxon>
        <taxon>Enterobacterales</taxon>
        <taxon>Enterobacteriaceae</taxon>
        <taxon>Salmonella</taxon>
    </lineage>
</organism>
<evidence type="ECO:0000313" key="2">
    <source>
        <dbReference type="EMBL" id="PVM64092.1"/>
    </source>
</evidence>
<protein>
    <submittedName>
        <fullName evidence="1">Derepression protein</fullName>
    </submittedName>
</protein>
<dbReference type="Proteomes" id="UP000245068">
    <property type="component" value="Unassembled WGS sequence"/>
</dbReference>
<dbReference type="RefSeq" id="WP_000556708.1">
    <property type="nucleotide sequence ID" value="NZ_QDLV01000024.1"/>
</dbReference>
<dbReference type="Pfam" id="PF25738">
    <property type="entry name" value="Derepression"/>
    <property type="match status" value="1"/>
</dbReference>
<dbReference type="AlphaFoldDB" id="A0A2T8WYZ1"/>
<evidence type="ECO:0000313" key="3">
    <source>
        <dbReference type="Proteomes" id="UP000245068"/>
    </source>
</evidence>
<dbReference type="InterPro" id="IPR057872">
    <property type="entry name" value="Derepression"/>
</dbReference>